<dbReference type="PANTHER" id="PTHR37017">
    <property type="entry name" value="AB HYDROLASE-1 DOMAIN-CONTAINING PROTEIN-RELATED"/>
    <property type="match status" value="1"/>
</dbReference>
<dbReference type="OrthoDB" id="408373at2759"/>
<evidence type="ECO:0000313" key="3">
    <source>
        <dbReference type="Proteomes" id="UP000758155"/>
    </source>
</evidence>
<dbReference type="Proteomes" id="UP000758155">
    <property type="component" value="Unassembled WGS sequence"/>
</dbReference>
<comment type="caution">
    <text evidence="2">The sequence shown here is derived from an EMBL/GenBank/DDBJ whole genome shotgun (WGS) entry which is preliminary data.</text>
</comment>
<evidence type="ECO:0000259" key="1">
    <source>
        <dbReference type="Pfam" id="PF12697"/>
    </source>
</evidence>
<evidence type="ECO:0000313" key="2">
    <source>
        <dbReference type="EMBL" id="KAF3041874.1"/>
    </source>
</evidence>
<gene>
    <name evidence="2" type="ORF">E8E12_003121</name>
</gene>
<dbReference type="InterPro" id="IPR000073">
    <property type="entry name" value="AB_hydrolase_1"/>
</dbReference>
<dbReference type="InterPro" id="IPR029058">
    <property type="entry name" value="AB_hydrolase_fold"/>
</dbReference>
<accession>A0A9P4WTZ7</accession>
<feature type="domain" description="AB hydrolase-1" evidence="1">
    <location>
        <begin position="7"/>
        <end position="180"/>
    </location>
</feature>
<dbReference type="PANTHER" id="PTHR37017:SF3">
    <property type="entry name" value="AB HYDROLASE-1 DOMAIN-CONTAINING PROTEIN"/>
    <property type="match status" value="1"/>
</dbReference>
<sequence length="338" mass="37595">MSDLPTLVFTPGAWHRPICYSKVMKALQERHHIKCTSFSLPSTSGDPNATFKDDLDVARSAIRSETSQGRDVILIAHSYGGMIANSAIKGFNEHHESTRDISQPRHGRIIGLVLIASGFTLTGLSFMDPLFHIPPPTWRANEATGFADIVTPPAQLFYHDLPTEEAAEWVAQLTPQSLKALFEGVFAVVDAIKRLQKVQFEDCHVQQLLQQTPLLKVGDQNTSEDPGASYLQDLYDFLVNLVARYQKEIDGISMIERTVIRVGIESAEDPDRKFTLTQQELAINSDTAGLVHNDLEPRNILVRCVQSKDDASDLEPHIMPFTFEFGREDEGLGSSSVH</sequence>
<dbReference type="Gene3D" id="3.40.50.1820">
    <property type="entry name" value="alpha/beta hydrolase"/>
    <property type="match status" value="1"/>
</dbReference>
<keyword evidence="3" id="KW-1185">Reference proteome</keyword>
<organism evidence="2 3">
    <name type="scientific">Didymella heteroderae</name>
    <dbReference type="NCBI Taxonomy" id="1769908"/>
    <lineage>
        <taxon>Eukaryota</taxon>
        <taxon>Fungi</taxon>
        <taxon>Dikarya</taxon>
        <taxon>Ascomycota</taxon>
        <taxon>Pezizomycotina</taxon>
        <taxon>Dothideomycetes</taxon>
        <taxon>Pleosporomycetidae</taxon>
        <taxon>Pleosporales</taxon>
        <taxon>Pleosporineae</taxon>
        <taxon>Didymellaceae</taxon>
        <taxon>Didymella</taxon>
    </lineage>
</organism>
<protein>
    <recommendedName>
        <fullName evidence="1">AB hydrolase-1 domain-containing protein</fullName>
    </recommendedName>
</protein>
<dbReference type="AlphaFoldDB" id="A0A9P4WTZ7"/>
<proteinExistence type="predicted"/>
<dbReference type="InterPro" id="IPR052897">
    <property type="entry name" value="Sec-Metab_Biosynth_Hydrolase"/>
</dbReference>
<dbReference type="EMBL" id="SWKV01000018">
    <property type="protein sequence ID" value="KAF3041874.1"/>
    <property type="molecule type" value="Genomic_DNA"/>
</dbReference>
<dbReference type="Pfam" id="PF12697">
    <property type="entry name" value="Abhydrolase_6"/>
    <property type="match status" value="1"/>
</dbReference>
<reference evidence="2" key="1">
    <citation type="submission" date="2019-04" db="EMBL/GenBank/DDBJ databases">
        <title>Sequencing of skin fungus with MAO and IRED activity.</title>
        <authorList>
            <person name="Marsaioli A.J."/>
            <person name="Bonatto J.M.C."/>
            <person name="Reis Junior O."/>
        </authorList>
    </citation>
    <scope>NUCLEOTIDE SEQUENCE</scope>
    <source>
        <strain evidence="2">28M1</strain>
    </source>
</reference>
<dbReference type="SUPFAM" id="SSF53474">
    <property type="entry name" value="alpha/beta-Hydrolases"/>
    <property type="match status" value="1"/>
</dbReference>
<name>A0A9P4WTZ7_9PLEO</name>